<keyword evidence="3" id="KW-1185">Reference proteome</keyword>
<keyword evidence="1" id="KW-0472">Membrane</keyword>
<keyword evidence="1" id="KW-1133">Transmembrane helix</keyword>
<feature type="transmembrane region" description="Helical" evidence="1">
    <location>
        <begin position="12"/>
        <end position="38"/>
    </location>
</feature>
<name>A0A662ZJA7_9GAMM</name>
<dbReference type="Proteomes" id="UP000243745">
    <property type="component" value="Unassembled WGS sequence"/>
</dbReference>
<evidence type="ECO:0000313" key="2">
    <source>
        <dbReference type="EMBL" id="SFP64548.1"/>
    </source>
</evidence>
<evidence type="ECO:0000256" key="1">
    <source>
        <dbReference type="SAM" id="Phobius"/>
    </source>
</evidence>
<dbReference type="AlphaFoldDB" id="A0A662ZJA7"/>
<proteinExistence type="predicted"/>
<accession>A0A662ZJA7</accession>
<reference evidence="2 3" key="1">
    <citation type="submission" date="2016-10" db="EMBL/GenBank/DDBJ databases">
        <authorList>
            <person name="Varghese N."/>
            <person name="Submissions S."/>
        </authorList>
    </citation>
    <scope>NUCLEOTIDE SEQUENCE [LARGE SCALE GENOMIC DNA]</scope>
    <source>
        <strain evidence="2 3">DSM 1361</strain>
    </source>
</reference>
<organism evidence="2 3">
    <name type="scientific">Ruminobacter amylophilus</name>
    <dbReference type="NCBI Taxonomy" id="867"/>
    <lineage>
        <taxon>Bacteria</taxon>
        <taxon>Pseudomonadati</taxon>
        <taxon>Pseudomonadota</taxon>
        <taxon>Gammaproteobacteria</taxon>
        <taxon>Aeromonadales</taxon>
        <taxon>Succinivibrionaceae</taxon>
        <taxon>Ruminobacter</taxon>
    </lineage>
</organism>
<dbReference type="EMBL" id="FOXF01000048">
    <property type="protein sequence ID" value="SFP64548.1"/>
    <property type="molecule type" value="Genomic_DNA"/>
</dbReference>
<gene>
    <name evidence="2" type="ORF">SAMN02910344_01953</name>
</gene>
<sequence>MIFMKVIWCEKFNFFAVIIKLGIVNKILYLMFFNLMILRLKQML</sequence>
<protein>
    <submittedName>
        <fullName evidence="2">Uncharacterized protein</fullName>
    </submittedName>
</protein>
<keyword evidence="1" id="KW-0812">Transmembrane</keyword>
<evidence type="ECO:0000313" key="3">
    <source>
        <dbReference type="Proteomes" id="UP000243745"/>
    </source>
</evidence>